<comment type="cofactor">
    <cofactor evidence="1">
        <name>Mn(2+)</name>
        <dbReference type="ChEBI" id="CHEBI:29035"/>
    </cofactor>
</comment>
<comment type="cofactor">
    <cofactor evidence="2">
        <name>Mg(2+)</name>
        <dbReference type="ChEBI" id="CHEBI:18420"/>
    </cofactor>
</comment>
<dbReference type="Pfam" id="PF08443">
    <property type="entry name" value="RimK"/>
    <property type="match status" value="1"/>
</dbReference>
<keyword evidence="6 10" id="KW-0067">ATP-binding</keyword>
<keyword evidence="8" id="KW-0648">Protein biosynthesis</keyword>
<evidence type="ECO:0000256" key="4">
    <source>
        <dbReference type="ARBA" id="ARBA00022723"/>
    </source>
</evidence>
<dbReference type="GO" id="GO:0009432">
    <property type="term" value="P:SOS response"/>
    <property type="evidence" value="ECO:0007669"/>
    <property type="project" value="TreeGrafter"/>
</dbReference>
<dbReference type="SUPFAM" id="SSF56059">
    <property type="entry name" value="Glutathione synthetase ATP-binding domain-like"/>
    <property type="match status" value="1"/>
</dbReference>
<dbReference type="InterPro" id="IPR013815">
    <property type="entry name" value="ATP_grasp_subdomain_1"/>
</dbReference>
<dbReference type="Gene3D" id="3.40.50.20">
    <property type="match status" value="1"/>
</dbReference>
<proteinExistence type="predicted"/>
<dbReference type="RefSeq" id="WP_111061238.1">
    <property type="nucleotide sequence ID" value="NZ_JBHUCU010000007.1"/>
</dbReference>
<evidence type="ECO:0000256" key="3">
    <source>
        <dbReference type="ARBA" id="ARBA00022598"/>
    </source>
</evidence>
<keyword evidence="12" id="KW-0687">Ribonucleoprotein</keyword>
<dbReference type="GO" id="GO:0018169">
    <property type="term" value="F:ribosomal S6-glutamic acid ligase activity"/>
    <property type="evidence" value="ECO:0007669"/>
    <property type="project" value="TreeGrafter"/>
</dbReference>
<keyword evidence="7" id="KW-0460">Magnesium</keyword>
<dbReference type="InterPro" id="IPR011761">
    <property type="entry name" value="ATP-grasp"/>
</dbReference>
<dbReference type="Pfam" id="PF18030">
    <property type="entry name" value="Rimk_N"/>
    <property type="match status" value="1"/>
</dbReference>
<name>A0A2W1N232_9FLAO</name>
<evidence type="ECO:0000256" key="6">
    <source>
        <dbReference type="ARBA" id="ARBA00022840"/>
    </source>
</evidence>
<dbReference type="NCBIfam" id="TIGR00768">
    <property type="entry name" value="rimK_fam"/>
    <property type="match status" value="1"/>
</dbReference>
<sequence length="290" mass="32041">MLIYILSRNKNLYSTSRIFEEGRKAGHQIRVINHLHCDLLIENNQFVVLQDGEELPKPDYIIPRIGANVTGYGEKVIRHFEKMGVKTLTSAMGLILSRDKFKCMQCLVEQGIAVPTTYLSEDLHEAEGIVTKKMGYPFILKLIEGTQGIGVFLIPDQETAQRYFDLYSGSKNKVIVQKFVSESFGRDIRIIVVGDQVVAAMERVASANEFRSNIHRGGSGKIVKLSKIEEDLAIKTTKVLGLNIAGVDIIRSANGPLLLEVNSSPGIEGIEKTTAINVAAAIIEYIAHGN</sequence>
<evidence type="ECO:0000313" key="13">
    <source>
        <dbReference type="Proteomes" id="UP000249248"/>
    </source>
</evidence>
<evidence type="ECO:0000256" key="2">
    <source>
        <dbReference type="ARBA" id="ARBA00001946"/>
    </source>
</evidence>
<dbReference type="OrthoDB" id="3865600at2"/>
<gene>
    <name evidence="12" type="ORF">DNU06_00440</name>
</gene>
<dbReference type="Gene3D" id="3.30.1490.20">
    <property type="entry name" value="ATP-grasp fold, A domain"/>
    <property type="match status" value="1"/>
</dbReference>
<dbReference type="GO" id="GO:0005840">
    <property type="term" value="C:ribosome"/>
    <property type="evidence" value="ECO:0007669"/>
    <property type="project" value="UniProtKB-KW"/>
</dbReference>
<evidence type="ECO:0000256" key="7">
    <source>
        <dbReference type="ARBA" id="ARBA00022842"/>
    </source>
</evidence>
<dbReference type="InterPro" id="IPR004666">
    <property type="entry name" value="Rp_bS6_RimK/Lys_biosynth_LsyX"/>
</dbReference>
<reference evidence="12 13" key="1">
    <citation type="submission" date="2018-06" db="EMBL/GenBank/DDBJ databases">
        <title>The draft genome sequence of Crocinitomix sp. SM1701.</title>
        <authorList>
            <person name="Zhang X."/>
        </authorList>
    </citation>
    <scope>NUCLEOTIDE SEQUENCE [LARGE SCALE GENOMIC DNA]</scope>
    <source>
        <strain evidence="12 13">SM1701</strain>
    </source>
</reference>
<keyword evidence="9" id="KW-0464">Manganese</keyword>
<keyword evidence="5 10" id="KW-0547">Nucleotide-binding</keyword>
<evidence type="ECO:0000259" key="11">
    <source>
        <dbReference type="PROSITE" id="PS50975"/>
    </source>
</evidence>
<keyword evidence="3 12" id="KW-0436">Ligase</keyword>
<dbReference type="GO" id="GO:0046872">
    <property type="term" value="F:metal ion binding"/>
    <property type="evidence" value="ECO:0007669"/>
    <property type="project" value="UniProtKB-KW"/>
</dbReference>
<keyword evidence="13" id="KW-1185">Reference proteome</keyword>
<evidence type="ECO:0000256" key="1">
    <source>
        <dbReference type="ARBA" id="ARBA00001936"/>
    </source>
</evidence>
<protein>
    <submittedName>
        <fullName evidence="12">30S ribosomal protein S6--L-glutamate ligase</fullName>
    </submittedName>
</protein>
<comment type="caution">
    <text evidence="12">The sequence shown here is derived from an EMBL/GenBank/DDBJ whole genome shotgun (WGS) entry which is preliminary data.</text>
</comment>
<dbReference type="GO" id="GO:0005737">
    <property type="term" value="C:cytoplasm"/>
    <property type="evidence" value="ECO:0007669"/>
    <property type="project" value="TreeGrafter"/>
</dbReference>
<dbReference type="GO" id="GO:0006412">
    <property type="term" value="P:translation"/>
    <property type="evidence" value="ECO:0007669"/>
    <property type="project" value="UniProtKB-KW"/>
</dbReference>
<dbReference type="GO" id="GO:0005524">
    <property type="term" value="F:ATP binding"/>
    <property type="evidence" value="ECO:0007669"/>
    <property type="project" value="UniProtKB-UniRule"/>
</dbReference>
<dbReference type="PROSITE" id="PS50975">
    <property type="entry name" value="ATP_GRASP"/>
    <property type="match status" value="1"/>
</dbReference>
<evidence type="ECO:0000256" key="9">
    <source>
        <dbReference type="ARBA" id="ARBA00023211"/>
    </source>
</evidence>
<dbReference type="Proteomes" id="UP000249248">
    <property type="component" value="Unassembled WGS sequence"/>
</dbReference>
<evidence type="ECO:0000256" key="8">
    <source>
        <dbReference type="ARBA" id="ARBA00022917"/>
    </source>
</evidence>
<dbReference type="Gene3D" id="3.30.470.20">
    <property type="entry name" value="ATP-grasp fold, B domain"/>
    <property type="match status" value="1"/>
</dbReference>
<dbReference type="AlphaFoldDB" id="A0A2W1N232"/>
<dbReference type="PANTHER" id="PTHR21621">
    <property type="entry name" value="RIBOSOMAL PROTEIN S6 MODIFICATION PROTEIN"/>
    <property type="match status" value="1"/>
</dbReference>
<dbReference type="InterPro" id="IPR041107">
    <property type="entry name" value="Rimk_N"/>
</dbReference>
<dbReference type="InterPro" id="IPR013651">
    <property type="entry name" value="ATP-grasp_RimK-type"/>
</dbReference>
<keyword evidence="12" id="KW-0689">Ribosomal protein</keyword>
<evidence type="ECO:0000313" key="12">
    <source>
        <dbReference type="EMBL" id="PZE18337.1"/>
    </source>
</evidence>
<keyword evidence="4" id="KW-0479">Metal-binding</keyword>
<accession>A0A2W1N232</accession>
<organism evidence="12 13">
    <name type="scientific">Putridiphycobacter roseus</name>
    <dbReference type="NCBI Taxonomy" id="2219161"/>
    <lineage>
        <taxon>Bacteria</taxon>
        <taxon>Pseudomonadati</taxon>
        <taxon>Bacteroidota</taxon>
        <taxon>Flavobacteriia</taxon>
        <taxon>Flavobacteriales</taxon>
        <taxon>Crocinitomicaceae</taxon>
        <taxon>Putridiphycobacter</taxon>
    </lineage>
</organism>
<dbReference type="EMBL" id="QKSB01000001">
    <property type="protein sequence ID" value="PZE18337.1"/>
    <property type="molecule type" value="Genomic_DNA"/>
</dbReference>
<evidence type="ECO:0000256" key="5">
    <source>
        <dbReference type="ARBA" id="ARBA00022741"/>
    </source>
</evidence>
<dbReference type="PANTHER" id="PTHR21621:SF7">
    <property type="entry name" value="RIBOSOMAL PROTEIN BS6--L-GLUTAMATE LIGASE"/>
    <property type="match status" value="1"/>
</dbReference>
<feature type="domain" description="ATP-grasp" evidence="11">
    <location>
        <begin position="104"/>
        <end position="287"/>
    </location>
</feature>
<evidence type="ECO:0000256" key="10">
    <source>
        <dbReference type="PROSITE-ProRule" id="PRU00409"/>
    </source>
</evidence>